<organism evidence="1 2">
    <name type="scientific">Diplogelasinospora grovesii</name>
    <dbReference type="NCBI Taxonomy" id="303347"/>
    <lineage>
        <taxon>Eukaryota</taxon>
        <taxon>Fungi</taxon>
        <taxon>Dikarya</taxon>
        <taxon>Ascomycota</taxon>
        <taxon>Pezizomycotina</taxon>
        <taxon>Sordariomycetes</taxon>
        <taxon>Sordariomycetidae</taxon>
        <taxon>Sordariales</taxon>
        <taxon>Diplogelasinosporaceae</taxon>
        <taxon>Diplogelasinospora</taxon>
    </lineage>
</organism>
<accession>A0AAN6MZQ7</accession>
<dbReference type="Proteomes" id="UP001303473">
    <property type="component" value="Unassembled WGS sequence"/>
</dbReference>
<proteinExistence type="predicted"/>
<comment type="caution">
    <text evidence="1">The sequence shown here is derived from an EMBL/GenBank/DDBJ whole genome shotgun (WGS) entry which is preliminary data.</text>
</comment>
<dbReference type="AlphaFoldDB" id="A0AAN6MZQ7"/>
<protein>
    <submittedName>
        <fullName evidence="1">Uncharacterized protein</fullName>
    </submittedName>
</protein>
<keyword evidence="2" id="KW-1185">Reference proteome</keyword>
<sequence>MGDGIPSAQRFAGIADLLRCLASQIDNTKLLYKLCLISRAFNAQCSFFLYREVRIGEEGGYPAGILDSKHLLHTRKVTVENKRCRKACSFFPWDHGESQDDYHSRREWHRFIYSLFEKTPQLAEVVWHKPCAQFYQDEFELLHSSCKKLESLHLCHLQYMAPRGGDISVFKGLRQLTLVEGDFFRAERLAETRTRQIVQVLKNSPQLETLCLGSYRRSTTRFDKLCDEYVAHGGLPLRLKSLTCAVSWWPQSAGSVAELTDPARLEEVYIWDCYYLPAIGIKTESALKALMPPACPNLRRFGIDGDFWDFATFCDVAAAMNKVSLAPPPATPDGFPYTPFRKSEWLRAVAALPMRPRMFQLGAGGPGDVLFPERAVLSCGPTLEGLIIFPVYNDLCMLLREGGKSRRLRSVLGQALGKMPNLTQFGISTGRRYPPQDCTDREHLRRLAATLALAATPRLQYINVMNRYWRIWRDDGSGVRLEELQDKGEYGAIELFSDRRSEKRWGRLYEFDCFWQCIYETVPESQDDVNPPSPFSQWVGRVNQKGLRPH</sequence>
<dbReference type="Gene3D" id="3.80.10.10">
    <property type="entry name" value="Ribonuclease Inhibitor"/>
    <property type="match status" value="1"/>
</dbReference>
<dbReference type="InterPro" id="IPR032675">
    <property type="entry name" value="LRR_dom_sf"/>
</dbReference>
<evidence type="ECO:0000313" key="1">
    <source>
        <dbReference type="EMBL" id="KAK3936517.1"/>
    </source>
</evidence>
<reference evidence="2" key="1">
    <citation type="journal article" date="2023" name="Mol. Phylogenet. Evol.">
        <title>Genome-scale phylogeny and comparative genomics of the fungal order Sordariales.</title>
        <authorList>
            <person name="Hensen N."/>
            <person name="Bonometti L."/>
            <person name="Westerberg I."/>
            <person name="Brannstrom I.O."/>
            <person name="Guillou S."/>
            <person name="Cros-Aarteil S."/>
            <person name="Calhoun S."/>
            <person name="Haridas S."/>
            <person name="Kuo A."/>
            <person name="Mondo S."/>
            <person name="Pangilinan J."/>
            <person name="Riley R."/>
            <person name="LaButti K."/>
            <person name="Andreopoulos B."/>
            <person name="Lipzen A."/>
            <person name="Chen C."/>
            <person name="Yan M."/>
            <person name="Daum C."/>
            <person name="Ng V."/>
            <person name="Clum A."/>
            <person name="Steindorff A."/>
            <person name="Ohm R.A."/>
            <person name="Martin F."/>
            <person name="Silar P."/>
            <person name="Natvig D.O."/>
            <person name="Lalanne C."/>
            <person name="Gautier V."/>
            <person name="Ament-Velasquez S.L."/>
            <person name="Kruys A."/>
            <person name="Hutchinson M.I."/>
            <person name="Powell A.J."/>
            <person name="Barry K."/>
            <person name="Miller A.N."/>
            <person name="Grigoriev I.V."/>
            <person name="Debuchy R."/>
            <person name="Gladieux P."/>
            <person name="Hiltunen Thoren M."/>
            <person name="Johannesson H."/>
        </authorList>
    </citation>
    <scope>NUCLEOTIDE SEQUENCE [LARGE SCALE GENOMIC DNA]</scope>
    <source>
        <strain evidence="2">CBS 340.73</strain>
    </source>
</reference>
<name>A0AAN6MZQ7_9PEZI</name>
<dbReference type="EMBL" id="MU853881">
    <property type="protein sequence ID" value="KAK3936517.1"/>
    <property type="molecule type" value="Genomic_DNA"/>
</dbReference>
<evidence type="ECO:0000313" key="2">
    <source>
        <dbReference type="Proteomes" id="UP001303473"/>
    </source>
</evidence>
<gene>
    <name evidence="1" type="ORF">QBC46DRAFT_412021</name>
</gene>